<proteinExistence type="predicted"/>
<evidence type="ECO:0000313" key="2">
    <source>
        <dbReference type="Proteomes" id="UP001283361"/>
    </source>
</evidence>
<accession>A0AAE1E1D8</accession>
<organism evidence="1 2">
    <name type="scientific">Elysia crispata</name>
    <name type="common">lettuce slug</name>
    <dbReference type="NCBI Taxonomy" id="231223"/>
    <lineage>
        <taxon>Eukaryota</taxon>
        <taxon>Metazoa</taxon>
        <taxon>Spiralia</taxon>
        <taxon>Lophotrochozoa</taxon>
        <taxon>Mollusca</taxon>
        <taxon>Gastropoda</taxon>
        <taxon>Heterobranchia</taxon>
        <taxon>Euthyneura</taxon>
        <taxon>Panpulmonata</taxon>
        <taxon>Sacoglossa</taxon>
        <taxon>Placobranchoidea</taxon>
        <taxon>Plakobranchidae</taxon>
        <taxon>Elysia</taxon>
    </lineage>
</organism>
<protein>
    <submittedName>
        <fullName evidence="1">Uncharacterized protein</fullName>
    </submittedName>
</protein>
<dbReference type="AlphaFoldDB" id="A0AAE1E1D8"/>
<dbReference type="EMBL" id="JAWDGP010001519">
    <property type="protein sequence ID" value="KAK3790741.1"/>
    <property type="molecule type" value="Genomic_DNA"/>
</dbReference>
<dbReference type="Proteomes" id="UP001283361">
    <property type="component" value="Unassembled WGS sequence"/>
</dbReference>
<comment type="caution">
    <text evidence="1">The sequence shown here is derived from an EMBL/GenBank/DDBJ whole genome shotgun (WGS) entry which is preliminary data.</text>
</comment>
<reference evidence="1" key="1">
    <citation type="journal article" date="2023" name="G3 (Bethesda)">
        <title>A reference genome for the long-term kleptoplast-retaining sea slug Elysia crispata morphotype clarki.</title>
        <authorList>
            <person name="Eastman K.E."/>
            <person name="Pendleton A.L."/>
            <person name="Shaikh M.A."/>
            <person name="Suttiyut T."/>
            <person name="Ogas R."/>
            <person name="Tomko P."/>
            <person name="Gavelis G."/>
            <person name="Widhalm J.R."/>
            <person name="Wisecaver J.H."/>
        </authorList>
    </citation>
    <scope>NUCLEOTIDE SEQUENCE</scope>
    <source>
        <strain evidence="1">ECLA1</strain>
    </source>
</reference>
<gene>
    <name evidence="1" type="ORF">RRG08_038232</name>
</gene>
<keyword evidence="2" id="KW-1185">Reference proteome</keyword>
<name>A0AAE1E1D8_9GAST</name>
<evidence type="ECO:0000313" key="1">
    <source>
        <dbReference type="EMBL" id="KAK3790741.1"/>
    </source>
</evidence>
<sequence length="88" mass="9879">MLMAAILEPRETTVLSSGQNGAGRERQFVTRPENSHLTCTDVRNLFRYQQLPGMPASIYSMADPQLDECRSVLSSDQLLLLTAPEVRR</sequence>